<accession>A0ABP9VJI6</accession>
<feature type="domain" description="PBP" evidence="5">
    <location>
        <begin position="57"/>
        <end position="310"/>
    </location>
</feature>
<evidence type="ECO:0000256" key="2">
    <source>
        <dbReference type="ARBA" id="ARBA00022448"/>
    </source>
</evidence>
<keyword evidence="2 4" id="KW-0813">Transport</keyword>
<proteinExistence type="inferred from homology"/>
<comment type="similarity">
    <text evidence="1 4">Belongs to the PstS family.</text>
</comment>
<dbReference type="InterPro" id="IPR024370">
    <property type="entry name" value="PBP_domain"/>
</dbReference>
<evidence type="ECO:0000256" key="3">
    <source>
        <dbReference type="ARBA" id="ARBA00022729"/>
    </source>
</evidence>
<keyword evidence="4" id="KW-0592">Phosphate transport</keyword>
<dbReference type="PROSITE" id="PS51257">
    <property type="entry name" value="PROKAR_LIPOPROTEIN"/>
    <property type="match status" value="1"/>
</dbReference>
<comment type="caution">
    <text evidence="6">The sequence shown here is derived from an EMBL/GenBank/DDBJ whole genome shotgun (WGS) entry which is preliminary data.</text>
</comment>
<dbReference type="CDD" id="cd13654">
    <property type="entry name" value="PBP2_phosphate_like_2"/>
    <property type="match status" value="1"/>
</dbReference>
<sequence length="370" mass="40312">MISLKPFRNGTLLLGETLAAGVVCLAMVGCGPASTSPSESTSDIAFDDLATSELANIEGAVEIDGSSTVAPISEAAAEAFGKNFKNVKVTVAISGTGGGFDRFTNGEIDISDASRPIKDSEFKVCKEKGVSFVELPIAYDGLSIVINKENDFVEQLTVDELKKIFLREGGAKTWKDVNPEWPELPIKIYAPGTDSGTFDYFFGDVVAKDDEHEHPRDDMSVSEDDNVLVTGVAGEKGAIGFFGASYYFANVDKIKAVKIVDPNTGKAVAPTPETIENGEYAPFSRPLFIYVKTDSMKRPEVKQFLEFYLREAGKLAEMVDYVALPDSMYEVVRAHYEERITGTHYLTAELEKRSGPLAELYTTENVVDIE</sequence>
<dbReference type="NCBIfam" id="TIGR02136">
    <property type="entry name" value="ptsS_2"/>
    <property type="match status" value="1"/>
</dbReference>
<dbReference type="Gene3D" id="3.40.190.10">
    <property type="entry name" value="Periplasmic binding protein-like II"/>
    <property type="match status" value="2"/>
</dbReference>
<dbReference type="PANTHER" id="PTHR30570">
    <property type="entry name" value="PERIPLASMIC PHOSPHATE BINDING COMPONENT OF PHOSPHATE ABC TRANSPORTER"/>
    <property type="match status" value="1"/>
</dbReference>
<dbReference type="Pfam" id="PF12849">
    <property type="entry name" value="PBP_like_2"/>
    <property type="match status" value="1"/>
</dbReference>
<reference evidence="6 7" key="1">
    <citation type="submission" date="2024-02" db="EMBL/GenBank/DDBJ databases">
        <title>Rhodopirellula caenicola NBRC 110016.</title>
        <authorList>
            <person name="Ichikawa N."/>
            <person name="Katano-Makiyama Y."/>
            <person name="Hidaka K."/>
        </authorList>
    </citation>
    <scope>NUCLEOTIDE SEQUENCE [LARGE SCALE GENOMIC DNA]</scope>
    <source>
        <strain evidence="6 7">NBRC 110016</strain>
    </source>
</reference>
<evidence type="ECO:0000313" key="7">
    <source>
        <dbReference type="Proteomes" id="UP001416858"/>
    </source>
</evidence>
<evidence type="ECO:0000313" key="6">
    <source>
        <dbReference type="EMBL" id="GAA5505367.1"/>
    </source>
</evidence>
<gene>
    <name evidence="6" type="ORF">Rcae01_00811</name>
</gene>
<dbReference type="InterPro" id="IPR050811">
    <property type="entry name" value="Phosphate_ABC_transporter"/>
</dbReference>
<evidence type="ECO:0000256" key="4">
    <source>
        <dbReference type="RuleBase" id="RU367119"/>
    </source>
</evidence>
<dbReference type="EMBL" id="BAABRO010000001">
    <property type="protein sequence ID" value="GAA5505367.1"/>
    <property type="molecule type" value="Genomic_DNA"/>
</dbReference>
<dbReference type="RefSeq" id="WP_345682408.1">
    <property type="nucleotide sequence ID" value="NZ_BAABRO010000001.1"/>
</dbReference>
<organism evidence="6 7">
    <name type="scientific">Novipirellula caenicola</name>
    <dbReference type="NCBI Taxonomy" id="1536901"/>
    <lineage>
        <taxon>Bacteria</taxon>
        <taxon>Pseudomonadati</taxon>
        <taxon>Planctomycetota</taxon>
        <taxon>Planctomycetia</taxon>
        <taxon>Pirellulales</taxon>
        <taxon>Pirellulaceae</taxon>
        <taxon>Novipirellula</taxon>
    </lineage>
</organism>
<keyword evidence="3" id="KW-0732">Signal</keyword>
<dbReference type="Proteomes" id="UP001416858">
    <property type="component" value="Unassembled WGS sequence"/>
</dbReference>
<dbReference type="SUPFAM" id="SSF53850">
    <property type="entry name" value="Periplasmic binding protein-like II"/>
    <property type="match status" value="1"/>
</dbReference>
<comment type="function">
    <text evidence="4">Involved in the system for phosphate transport across the cytoplasmic membrane.</text>
</comment>
<evidence type="ECO:0000256" key="1">
    <source>
        <dbReference type="ARBA" id="ARBA00008725"/>
    </source>
</evidence>
<evidence type="ECO:0000259" key="5">
    <source>
        <dbReference type="Pfam" id="PF12849"/>
    </source>
</evidence>
<dbReference type="PANTHER" id="PTHR30570:SF1">
    <property type="entry name" value="PHOSPHATE-BINDING PROTEIN PSTS"/>
    <property type="match status" value="1"/>
</dbReference>
<protein>
    <recommendedName>
        <fullName evidence="4">Phosphate-binding protein</fullName>
    </recommendedName>
</protein>
<dbReference type="InterPro" id="IPR011862">
    <property type="entry name" value="Phos-bd"/>
</dbReference>
<keyword evidence="7" id="KW-1185">Reference proteome</keyword>
<name>A0ABP9VJI6_9BACT</name>